<gene>
    <name evidence="10" type="ORF">FB559_2702</name>
</gene>
<dbReference type="GO" id="GO:0000155">
    <property type="term" value="F:phosphorelay sensor kinase activity"/>
    <property type="evidence" value="ECO:0007669"/>
    <property type="project" value="InterPro"/>
</dbReference>
<dbReference type="InterPro" id="IPR003594">
    <property type="entry name" value="HATPase_dom"/>
</dbReference>
<keyword evidence="7" id="KW-0067">ATP-binding</keyword>
<dbReference type="EC" id="2.7.13.3" evidence="2"/>
<dbReference type="InterPro" id="IPR003018">
    <property type="entry name" value="GAF"/>
</dbReference>
<keyword evidence="5" id="KW-0547">Nucleotide-binding</keyword>
<keyword evidence="8" id="KW-0902">Two-component regulatory system</keyword>
<comment type="catalytic activity">
    <reaction evidence="1">
        <text>ATP + protein L-histidine = ADP + protein N-phospho-L-histidine.</text>
        <dbReference type="EC" id="2.7.13.3"/>
    </reaction>
</comment>
<reference evidence="10 11" key="1">
    <citation type="submission" date="2019-06" db="EMBL/GenBank/DDBJ databases">
        <title>Sequencing the genomes of 1000 actinobacteria strains.</title>
        <authorList>
            <person name="Klenk H.-P."/>
        </authorList>
    </citation>
    <scope>NUCLEOTIDE SEQUENCE [LARGE SCALE GENOMIC DNA]</scope>
    <source>
        <strain evidence="10 11">DSM 102200</strain>
    </source>
</reference>
<keyword evidence="6" id="KW-0418">Kinase</keyword>
<comment type="caution">
    <text evidence="10">The sequence shown here is derived from an EMBL/GenBank/DDBJ whole genome shotgun (WGS) entry which is preliminary data.</text>
</comment>
<keyword evidence="4" id="KW-0808">Transferase</keyword>
<feature type="domain" description="GAF" evidence="9">
    <location>
        <begin position="61"/>
        <end position="209"/>
    </location>
</feature>
<dbReference type="InterPro" id="IPR029016">
    <property type="entry name" value="GAF-like_dom_sf"/>
</dbReference>
<dbReference type="EMBL" id="VFOZ01000001">
    <property type="protein sequence ID" value="TQL97126.1"/>
    <property type="molecule type" value="Genomic_DNA"/>
</dbReference>
<dbReference type="SMART" id="SM00065">
    <property type="entry name" value="GAF"/>
    <property type="match status" value="1"/>
</dbReference>
<evidence type="ECO:0000256" key="1">
    <source>
        <dbReference type="ARBA" id="ARBA00000085"/>
    </source>
</evidence>
<dbReference type="Pfam" id="PF01590">
    <property type="entry name" value="GAF"/>
    <property type="match status" value="1"/>
</dbReference>
<evidence type="ECO:0000256" key="7">
    <source>
        <dbReference type="ARBA" id="ARBA00022840"/>
    </source>
</evidence>
<protein>
    <recommendedName>
        <fullName evidence="2">histidine kinase</fullName>
        <ecNumber evidence="2">2.7.13.3</ecNumber>
    </recommendedName>
</protein>
<dbReference type="CDD" id="cd16917">
    <property type="entry name" value="HATPase_UhpB-NarQ-NarX-like"/>
    <property type="match status" value="1"/>
</dbReference>
<dbReference type="GO" id="GO:0046983">
    <property type="term" value="F:protein dimerization activity"/>
    <property type="evidence" value="ECO:0007669"/>
    <property type="project" value="InterPro"/>
</dbReference>
<dbReference type="GO" id="GO:0005524">
    <property type="term" value="F:ATP binding"/>
    <property type="evidence" value="ECO:0007669"/>
    <property type="project" value="UniProtKB-KW"/>
</dbReference>
<evidence type="ECO:0000256" key="3">
    <source>
        <dbReference type="ARBA" id="ARBA00022553"/>
    </source>
</evidence>
<dbReference type="InterPro" id="IPR036890">
    <property type="entry name" value="HATPase_C_sf"/>
</dbReference>
<dbReference type="InterPro" id="IPR011712">
    <property type="entry name" value="Sig_transdc_His_kin_sub3_dim/P"/>
</dbReference>
<dbReference type="GO" id="GO:0016020">
    <property type="term" value="C:membrane"/>
    <property type="evidence" value="ECO:0007669"/>
    <property type="project" value="InterPro"/>
</dbReference>
<evidence type="ECO:0000256" key="6">
    <source>
        <dbReference type="ARBA" id="ARBA00022777"/>
    </source>
</evidence>
<evidence type="ECO:0000313" key="11">
    <source>
        <dbReference type="Proteomes" id="UP000316096"/>
    </source>
</evidence>
<accession>A0A543CJ67</accession>
<dbReference type="PANTHER" id="PTHR24421:SF10">
    <property type="entry name" value="NITRATE_NITRITE SENSOR PROTEIN NARQ"/>
    <property type="match status" value="1"/>
</dbReference>
<dbReference type="SUPFAM" id="SSF55781">
    <property type="entry name" value="GAF domain-like"/>
    <property type="match status" value="1"/>
</dbReference>
<dbReference type="Proteomes" id="UP000316096">
    <property type="component" value="Unassembled WGS sequence"/>
</dbReference>
<dbReference type="Pfam" id="PF02518">
    <property type="entry name" value="HATPase_c"/>
    <property type="match status" value="1"/>
</dbReference>
<evidence type="ECO:0000256" key="5">
    <source>
        <dbReference type="ARBA" id="ARBA00022741"/>
    </source>
</evidence>
<evidence type="ECO:0000313" key="10">
    <source>
        <dbReference type="EMBL" id="TQL97126.1"/>
    </source>
</evidence>
<evidence type="ECO:0000256" key="2">
    <source>
        <dbReference type="ARBA" id="ARBA00012438"/>
    </source>
</evidence>
<evidence type="ECO:0000256" key="8">
    <source>
        <dbReference type="ARBA" id="ARBA00023012"/>
    </source>
</evidence>
<proteinExistence type="predicted"/>
<evidence type="ECO:0000256" key="4">
    <source>
        <dbReference type="ARBA" id="ARBA00022679"/>
    </source>
</evidence>
<dbReference type="InterPro" id="IPR050482">
    <property type="entry name" value="Sensor_HK_TwoCompSys"/>
</dbReference>
<keyword evidence="11" id="KW-1185">Reference proteome</keyword>
<sequence length="421" mass="45607">MVGIWSLRPTLRRRLRHGLDAATTFVRANCPDSTRTRLRTALAKQEALRRVAMLVAHGTTPPSETFWVVCRELGGLLDADYAAIARFEPERMMCHLAEWNDPSVPAMGVPFGGRWPMGDTAAAAVYETGRSARRASGSTAGELGEWLRSHGVSQVVSCPVIVHNRLWGELALRFLGSRPAPADTERRMGDFVELVACTIAQAEYRAELIASRARLVTAADAAQRRIERDLHDGAQQRLIALGLYLREAETNASDENEALRRSLSSAAKCQSDVVAQIQQISCGIYPTTLTQMGLKGAIKSLVRHCPVRTDLHIRIDRRLPEPAEITVYYVVSEVLANVLKHANASVVHIDLVATSGDDLRLTIRDDGVGGADLRRGTGLIGLQDRVDTVGGTMEVSSPVGGGTSVVVGIPSSALDDPQGRP</sequence>
<dbReference type="Gene3D" id="1.20.5.1930">
    <property type="match status" value="1"/>
</dbReference>
<dbReference type="Gene3D" id="3.30.565.10">
    <property type="entry name" value="Histidine kinase-like ATPase, C-terminal domain"/>
    <property type="match status" value="1"/>
</dbReference>
<dbReference type="Pfam" id="PF07730">
    <property type="entry name" value="HisKA_3"/>
    <property type="match status" value="1"/>
</dbReference>
<evidence type="ECO:0000259" key="9">
    <source>
        <dbReference type="SMART" id="SM00065"/>
    </source>
</evidence>
<keyword evidence="3" id="KW-0597">Phosphoprotein</keyword>
<organism evidence="10 11">
    <name type="scientific">Actinoallomurus bryophytorum</name>
    <dbReference type="NCBI Taxonomy" id="1490222"/>
    <lineage>
        <taxon>Bacteria</taxon>
        <taxon>Bacillati</taxon>
        <taxon>Actinomycetota</taxon>
        <taxon>Actinomycetes</taxon>
        <taxon>Streptosporangiales</taxon>
        <taxon>Thermomonosporaceae</taxon>
        <taxon>Actinoallomurus</taxon>
    </lineage>
</organism>
<dbReference type="SUPFAM" id="SSF55874">
    <property type="entry name" value="ATPase domain of HSP90 chaperone/DNA topoisomerase II/histidine kinase"/>
    <property type="match status" value="1"/>
</dbReference>
<name>A0A543CJ67_9ACTN</name>
<dbReference type="Gene3D" id="3.30.450.40">
    <property type="match status" value="1"/>
</dbReference>
<dbReference type="AlphaFoldDB" id="A0A543CJ67"/>
<dbReference type="PANTHER" id="PTHR24421">
    <property type="entry name" value="NITRATE/NITRITE SENSOR PROTEIN NARX-RELATED"/>
    <property type="match status" value="1"/>
</dbReference>